<reference evidence="7" key="1">
    <citation type="submission" date="2015-02" db="EMBL/GenBank/DDBJ databases">
        <authorList>
            <person name="Gon?alves P."/>
        </authorList>
    </citation>
    <scope>NUCLEOTIDE SEQUENCE [LARGE SCALE GENOMIC DNA]</scope>
</reference>
<dbReference type="InterPro" id="IPR035984">
    <property type="entry name" value="Acyl-CoA-binding_sf"/>
</dbReference>
<dbReference type="InterPro" id="IPR000582">
    <property type="entry name" value="Acyl-CoA-binding_protein"/>
</dbReference>
<dbReference type="PROSITE" id="PS51228">
    <property type="entry name" value="ACB_2"/>
    <property type="match status" value="1"/>
</dbReference>
<name>A0A0D6EML0_SPOSA</name>
<keyword evidence="1" id="KW-0677">Repeat</keyword>
<dbReference type="Proteomes" id="UP000243876">
    <property type="component" value="Unassembled WGS sequence"/>
</dbReference>
<feature type="repeat" description="ANK" evidence="4">
    <location>
        <begin position="201"/>
        <end position="233"/>
    </location>
</feature>
<dbReference type="PANTHER" id="PTHR24119:SF0">
    <property type="entry name" value="ACYL-COA-BINDING DOMAIN-CONTAINING PROTEIN 6"/>
    <property type="match status" value="1"/>
</dbReference>
<feature type="domain" description="ACB" evidence="5">
    <location>
        <begin position="1"/>
        <end position="115"/>
    </location>
</feature>
<accession>A0A0D6EML0</accession>
<dbReference type="InterPro" id="IPR036770">
    <property type="entry name" value="Ankyrin_rpt-contain_sf"/>
</dbReference>
<keyword evidence="3" id="KW-0446">Lipid-binding</keyword>
<evidence type="ECO:0000313" key="6">
    <source>
        <dbReference type="EMBL" id="CEQ41272.1"/>
    </source>
</evidence>
<dbReference type="SUPFAM" id="SSF47027">
    <property type="entry name" value="Acyl-CoA binding protein"/>
    <property type="match status" value="1"/>
</dbReference>
<gene>
    <name evidence="6" type="primary">SPOSA6832_02981</name>
</gene>
<evidence type="ECO:0000256" key="1">
    <source>
        <dbReference type="ARBA" id="ARBA00022737"/>
    </source>
</evidence>
<dbReference type="AlphaFoldDB" id="A0A0D6EML0"/>
<evidence type="ECO:0000256" key="2">
    <source>
        <dbReference type="ARBA" id="ARBA00023043"/>
    </source>
</evidence>
<dbReference type="Pfam" id="PF13857">
    <property type="entry name" value="Ank_5"/>
    <property type="match status" value="1"/>
</dbReference>
<dbReference type="OrthoDB" id="341259at2759"/>
<dbReference type="InterPro" id="IPR002110">
    <property type="entry name" value="Ankyrin_rpt"/>
</dbReference>
<dbReference type="PROSITE" id="PS50088">
    <property type="entry name" value="ANK_REPEAT"/>
    <property type="match status" value="1"/>
</dbReference>
<keyword evidence="7" id="KW-1185">Reference proteome</keyword>
<organism evidence="6 7">
    <name type="scientific">Sporidiobolus salmonicolor</name>
    <name type="common">Yeast-like fungus</name>
    <name type="synonym">Sporobolomyces salmonicolor</name>
    <dbReference type="NCBI Taxonomy" id="5005"/>
    <lineage>
        <taxon>Eukaryota</taxon>
        <taxon>Fungi</taxon>
        <taxon>Dikarya</taxon>
        <taxon>Basidiomycota</taxon>
        <taxon>Pucciniomycotina</taxon>
        <taxon>Microbotryomycetes</taxon>
        <taxon>Sporidiobolales</taxon>
        <taxon>Sporidiobolaceae</taxon>
        <taxon>Sporobolomyces</taxon>
    </lineage>
</organism>
<dbReference type="GO" id="GO:0000062">
    <property type="term" value="F:fatty-acyl-CoA binding"/>
    <property type="evidence" value="ECO:0007669"/>
    <property type="project" value="InterPro"/>
</dbReference>
<dbReference type="SUPFAM" id="SSF48403">
    <property type="entry name" value="Ankyrin repeat"/>
    <property type="match status" value="1"/>
</dbReference>
<dbReference type="Gene3D" id="1.25.40.20">
    <property type="entry name" value="Ankyrin repeat-containing domain"/>
    <property type="match status" value="1"/>
</dbReference>
<dbReference type="PANTHER" id="PTHR24119">
    <property type="entry name" value="ACYL-COA-BINDING DOMAIN-CONTAINING PROTEIN 6"/>
    <property type="match status" value="1"/>
</dbReference>
<protein>
    <submittedName>
        <fullName evidence="6">SPOSA6832_02981-mRNA-1:cds</fullName>
    </submittedName>
</protein>
<sequence length="256" mass="27584">MPSFDRAVQWVATSNTPADTQTKLRVRSPPLARVLVAFADLLTRSRQLYALFKIASTSPRPETSRPGIFDFSGRAKWDAWDELGQRGGYDGAEGKQRAQDEYVAEAVRMGWQEDSEGETGAAPPPGKKELMVSVSKMEDGFVDEAPLSKLHELALEGDASALSAFLSSAEGKSCHVDERDSYGFAPLHLATDRGAAQIYHKKRPVLTSAAPTGHAEVVKVLLAAGADKSLKDDDGNTALDLARLAEQDELVAVLSS</sequence>
<evidence type="ECO:0000259" key="5">
    <source>
        <dbReference type="PROSITE" id="PS51228"/>
    </source>
</evidence>
<proteinExistence type="predicted"/>
<dbReference type="EMBL" id="CENE01000013">
    <property type="protein sequence ID" value="CEQ41272.1"/>
    <property type="molecule type" value="Genomic_DNA"/>
</dbReference>
<dbReference type="InterPro" id="IPR014352">
    <property type="entry name" value="FERM/acyl-CoA-bd_prot_sf"/>
</dbReference>
<evidence type="ECO:0000313" key="7">
    <source>
        <dbReference type="Proteomes" id="UP000243876"/>
    </source>
</evidence>
<dbReference type="Pfam" id="PF00887">
    <property type="entry name" value="ACBP"/>
    <property type="match status" value="1"/>
</dbReference>
<dbReference type="Gene3D" id="1.20.80.10">
    <property type="match status" value="1"/>
</dbReference>
<keyword evidence="2 4" id="KW-0040">ANK repeat</keyword>
<evidence type="ECO:0000256" key="4">
    <source>
        <dbReference type="PROSITE-ProRule" id="PRU00023"/>
    </source>
</evidence>
<dbReference type="PRINTS" id="PR01415">
    <property type="entry name" value="ANKYRIN"/>
</dbReference>
<evidence type="ECO:0000256" key="3">
    <source>
        <dbReference type="ARBA" id="ARBA00023121"/>
    </source>
</evidence>